<evidence type="ECO:0000256" key="1">
    <source>
        <dbReference type="ARBA" id="ARBA00009437"/>
    </source>
</evidence>
<dbReference type="Proteomes" id="UP000214720">
    <property type="component" value="Unassembled WGS sequence"/>
</dbReference>
<dbReference type="EMBL" id="MTHB01000110">
    <property type="protein sequence ID" value="OXC77128.1"/>
    <property type="molecule type" value="Genomic_DNA"/>
</dbReference>
<keyword evidence="2" id="KW-0805">Transcription regulation</keyword>
<dbReference type="InterPro" id="IPR036390">
    <property type="entry name" value="WH_DNA-bd_sf"/>
</dbReference>
<proteinExistence type="inferred from homology"/>
<evidence type="ECO:0000256" key="2">
    <source>
        <dbReference type="ARBA" id="ARBA00023015"/>
    </source>
</evidence>
<dbReference type="SUPFAM" id="SSF53850">
    <property type="entry name" value="Periplasmic binding protein-like II"/>
    <property type="match status" value="1"/>
</dbReference>
<evidence type="ECO:0000313" key="7">
    <source>
        <dbReference type="Proteomes" id="UP000214720"/>
    </source>
</evidence>
<dbReference type="Pfam" id="PF03466">
    <property type="entry name" value="LysR_substrate"/>
    <property type="match status" value="1"/>
</dbReference>
<dbReference type="CDD" id="cd08422">
    <property type="entry name" value="PBP2_CrgA_like"/>
    <property type="match status" value="1"/>
</dbReference>
<evidence type="ECO:0000256" key="4">
    <source>
        <dbReference type="ARBA" id="ARBA00023163"/>
    </source>
</evidence>
<dbReference type="InterPro" id="IPR058163">
    <property type="entry name" value="LysR-type_TF_proteobact-type"/>
</dbReference>
<accession>A0A226X2N5</accession>
<evidence type="ECO:0000256" key="3">
    <source>
        <dbReference type="ARBA" id="ARBA00023125"/>
    </source>
</evidence>
<feature type="domain" description="HTH lysR-type" evidence="5">
    <location>
        <begin position="13"/>
        <end position="59"/>
    </location>
</feature>
<dbReference type="AlphaFoldDB" id="A0A226X2N5"/>
<dbReference type="RefSeq" id="WP_089161906.1">
    <property type="nucleotide sequence ID" value="NZ_MTHB01000110.1"/>
</dbReference>
<dbReference type="InterPro" id="IPR036388">
    <property type="entry name" value="WH-like_DNA-bd_sf"/>
</dbReference>
<dbReference type="GO" id="GO:0003700">
    <property type="term" value="F:DNA-binding transcription factor activity"/>
    <property type="evidence" value="ECO:0007669"/>
    <property type="project" value="InterPro"/>
</dbReference>
<comment type="caution">
    <text evidence="6">The sequence shown here is derived from an EMBL/GenBank/DDBJ whole genome shotgun (WGS) entry which is preliminary data.</text>
</comment>
<dbReference type="InterPro" id="IPR005119">
    <property type="entry name" value="LysR_subst-bd"/>
</dbReference>
<organism evidence="6 7">
    <name type="scientific">Caballeronia sordidicola</name>
    <name type="common">Burkholderia sordidicola</name>
    <dbReference type="NCBI Taxonomy" id="196367"/>
    <lineage>
        <taxon>Bacteria</taxon>
        <taxon>Pseudomonadati</taxon>
        <taxon>Pseudomonadota</taxon>
        <taxon>Betaproteobacteria</taxon>
        <taxon>Burkholderiales</taxon>
        <taxon>Burkholderiaceae</taxon>
        <taxon>Caballeronia</taxon>
    </lineage>
</organism>
<dbReference type="Pfam" id="PF00126">
    <property type="entry name" value="HTH_1"/>
    <property type="match status" value="1"/>
</dbReference>
<protein>
    <submittedName>
        <fullName evidence="6">LysR family transcriptional regulator</fullName>
    </submittedName>
</protein>
<gene>
    <name evidence="6" type="ORF">BSU04_19125</name>
</gene>
<name>A0A226X2N5_CABSO</name>
<dbReference type="Gene3D" id="1.10.10.10">
    <property type="entry name" value="Winged helix-like DNA-binding domain superfamily/Winged helix DNA-binding domain"/>
    <property type="match status" value="1"/>
</dbReference>
<dbReference type="PANTHER" id="PTHR30537:SF5">
    <property type="entry name" value="HTH-TYPE TRANSCRIPTIONAL ACTIVATOR TTDR-RELATED"/>
    <property type="match status" value="1"/>
</dbReference>
<dbReference type="Gene3D" id="3.40.190.290">
    <property type="match status" value="1"/>
</dbReference>
<evidence type="ECO:0000259" key="5">
    <source>
        <dbReference type="PROSITE" id="PS50931"/>
    </source>
</evidence>
<dbReference type="InterPro" id="IPR000847">
    <property type="entry name" value="LysR_HTH_N"/>
</dbReference>
<keyword evidence="4" id="KW-0804">Transcription</keyword>
<keyword evidence="3" id="KW-0238">DNA-binding</keyword>
<dbReference type="SUPFAM" id="SSF46785">
    <property type="entry name" value="Winged helix' DNA-binding domain"/>
    <property type="match status" value="1"/>
</dbReference>
<dbReference type="PROSITE" id="PS50931">
    <property type="entry name" value="HTH_LYSR"/>
    <property type="match status" value="1"/>
</dbReference>
<dbReference type="GO" id="GO:0043565">
    <property type="term" value="F:sequence-specific DNA binding"/>
    <property type="evidence" value="ECO:0007669"/>
    <property type="project" value="TreeGrafter"/>
</dbReference>
<dbReference type="eggNOG" id="COG0583">
    <property type="taxonomic scope" value="Bacteria"/>
</dbReference>
<sequence>MKDIFALKLYTRVARLGSFSAAARECGLSQSQASRIIAELEAGLGARLLSRTTRAVVPTEAGSEFLARMEPILIALDEAEHSVREGGELRGSLRMSMPTSVAIREVIPRLETFTARHPHLQIHLLLEDRRQDLVRDAVDVAIRLGSLADSGATAKLIATIPRLILAAPSYLERAGIPATPDDLVAHRIVGGPAASVPWAWKFERHGETVVADVSPHFTTNENEGAVAAAVAGFGITSTTGWACRRELEDGSLVALLTDWKTVDVPVHAYFPLGRATRAAGRAVIEHLIADLRVTADTSRSTS</sequence>
<evidence type="ECO:0000313" key="6">
    <source>
        <dbReference type="EMBL" id="OXC77128.1"/>
    </source>
</evidence>
<dbReference type="OrthoDB" id="9815676at2"/>
<dbReference type="FunFam" id="1.10.10.10:FF:000001">
    <property type="entry name" value="LysR family transcriptional regulator"/>
    <property type="match status" value="1"/>
</dbReference>
<comment type="similarity">
    <text evidence="1">Belongs to the LysR transcriptional regulatory family.</text>
</comment>
<dbReference type="PANTHER" id="PTHR30537">
    <property type="entry name" value="HTH-TYPE TRANSCRIPTIONAL REGULATOR"/>
    <property type="match status" value="1"/>
</dbReference>
<reference evidence="7" key="1">
    <citation type="submission" date="2017-01" db="EMBL/GenBank/DDBJ databases">
        <title>Genome Analysis of Deinococcus marmoris KOPRI26562.</title>
        <authorList>
            <person name="Kim J.H."/>
            <person name="Oh H.-M."/>
        </authorList>
    </citation>
    <scope>NUCLEOTIDE SEQUENCE [LARGE SCALE GENOMIC DNA]</scope>
    <source>
        <strain evidence="7">PAMC 26633</strain>
    </source>
</reference>
<dbReference type="GO" id="GO:0006351">
    <property type="term" value="P:DNA-templated transcription"/>
    <property type="evidence" value="ECO:0007669"/>
    <property type="project" value="TreeGrafter"/>
</dbReference>